<feature type="region of interest" description="Disordered" evidence="17">
    <location>
        <begin position="102"/>
        <end position="165"/>
    </location>
</feature>
<keyword evidence="9" id="KW-0418">Kinase</keyword>
<evidence type="ECO:0000256" key="6">
    <source>
        <dbReference type="ARBA" id="ARBA00022679"/>
    </source>
</evidence>
<dbReference type="SUPFAM" id="SSF56112">
    <property type="entry name" value="Protein kinase-like (PK-like)"/>
    <property type="match status" value="1"/>
</dbReference>
<dbReference type="AlphaFoldDB" id="A0A8S9GME5"/>
<comment type="caution">
    <text evidence="20">The sequence shown here is derived from an EMBL/GenBank/DDBJ whole genome shotgun (WGS) entry which is preliminary data.</text>
</comment>
<evidence type="ECO:0000313" key="20">
    <source>
        <dbReference type="EMBL" id="KAF2547561.1"/>
    </source>
</evidence>
<dbReference type="GO" id="GO:0005886">
    <property type="term" value="C:plasma membrane"/>
    <property type="evidence" value="ECO:0007669"/>
    <property type="project" value="UniProtKB-SubCell"/>
</dbReference>
<evidence type="ECO:0000256" key="14">
    <source>
        <dbReference type="ARBA" id="ARBA00047899"/>
    </source>
</evidence>
<reference evidence="20" key="1">
    <citation type="submission" date="2019-12" db="EMBL/GenBank/DDBJ databases">
        <title>Genome sequencing and annotation of Brassica cretica.</title>
        <authorList>
            <person name="Studholme D.J."/>
            <person name="Sarris P.F."/>
        </authorList>
    </citation>
    <scope>NUCLEOTIDE SEQUENCE</scope>
    <source>
        <strain evidence="20">PFS-102/07</strain>
        <tissue evidence="20">Leaf</tissue>
    </source>
</reference>
<dbReference type="PANTHER" id="PTHR47982">
    <property type="entry name" value="PROLINE-RICH RECEPTOR-LIKE PROTEIN KINASE PERK4"/>
    <property type="match status" value="1"/>
</dbReference>
<gene>
    <name evidence="20" type="ORF">F2Q70_00023018</name>
</gene>
<organism evidence="20">
    <name type="scientific">Brassica cretica</name>
    <name type="common">Mustard</name>
    <dbReference type="NCBI Taxonomy" id="69181"/>
    <lineage>
        <taxon>Eukaryota</taxon>
        <taxon>Viridiplantae</taxon>
        <taxon>Streptophyta</taxon>
        <taxon>Embryophyta</taxon>
        <taxon>Tracheophyta</taxon>
        <taxon>Spermatophyta</taxon>
        <taxon>Magnoliopsida</taxon>
        <taxon>eudicotyledons</taxon>
        <taxon>Gunneridae</taxon>
        <taxon>Pentapetalae</taxon>
        <taxon>rosids</taxon>
        <taxon>malvids</taxon>
        <taxon>Brassicales</taxon>
        <taxon>Brassicaceae</taxon>
        <taxon>Brassiceae</taxon>
        <taxon>Brassica</taxon>
    </lineage>
</organism>
<dbReference type="EC" id="2.7.11.1" evidence="2"/>
<feature type="transmembrane region" description="Helical" evidence="18">
    <location>
        <begin position="6"/>
        <end position="26"/>
    </location>
</feature>
<comment type="catalytic activity">
    <reaction evidence="14">
        <text>L-threonyl-[protein] + ATP = O-phospho-L-threonyl-[protein] + ADP + H(+)</text>
        <dbReference type="Rhea" id="RHEA:46608"/>
        <dbReference type="Rhea" id="RHEA-COMP:11060"/>
        <dbReference type="Rhea" id="RHEA-COMP:11605"/>
        <dbReference type="ChEBI" id="CHEBI:15378"/>
        <dbReference type="ChEBI" id="CHEBI:30013"/>
        <dbReference type="ChEBI" id="CHEBI:30616"/>
        <dbReference type="ChEBI" id="CHEBI:61977"/>
        <dbReference type="ChEBI" id="CHEBI:456216"/>
        <dbReference type="EC" id="2.7.11.1"/>
    </reaction>
</comment>
<evidence type="ECO:0000256" key="9">
    <source>
        <dbReference type="ARBA" id="ARBA00022777"/>
    </source>
</evidence>
<dbReference type="PANTHER" id="PTHR47982:SF47">
    <property type="entry name" value="PROLINE-RICH RECEPTOR-LIKE PROTEIN KINASE PERK6-RELATED"/>
    <property type="match status" value="1"/>
</dbReference>
<comment type="subcellular location">
    <subcellularLocation>
        <location evidence="1">Cell membrane</location>
        <topology evidence="1">Single-pass membrane protein</topology>
    </subcellularLocation>
</comment>
<evidence type="ECO:0000256" key="3">
    <source>
        <dbReference type="ARBA" id="ARBA00022475"/>
    </source>
</evidence>
<dbReference type="InterPro" id="IPR001245">
    <property type="entry name" value="Ser-Thr/Tyr_kinase_cat_dom"/>
</dbReference>
<evidence type="ECO:0000256" key="7">
    <source>
        <dbReference type="ARBA" id="ARBA00022692"/>
    </source>
</evidence>
<keyword evidence="6" id="KW-0808">Transferase</keyword>
<evidence type="ECO:0000256" key="2">
    <source>
        <dbReference type="ARBA" id="ARBA00012513"/>
    </source>
</evidence>
<keyword evidence="8 16" id="KW-0547">Nucleotide-binding</keyword>
<accession>A0A8S9GME5</accession>
<dbReference type="PROSITE" id="PS50011">
    <property type="entry name" value="PROTEIN_KINASE_DOM"/>
    <property type="match status" value="1"/>
</dbReference>
<feature type="binding site" evidence="16">
    <location>
        <position position="215"/>
    </location>
    <ligand>
        <name>ATP</name>
        <dbReference type="ChEBI" id="CHEBI:30616"/>
    </ligand>
</feature>
<evidence type="ECO:0000256" key="18">
    <source>
        <dbReference type="SAM" id="Phobius"/>
    </source>
</evidence>
<keyword evidence="4" id="KW-0723">Serine/threonine-protein kinase</keyword>
<dbReference type="InterPro" id="IPR047117">
    <property type="entry name" value="PERK1-13-like"/>
</dbReference>
<keyword evidence="12 18" id="KW-0472">Membrane</keyword>
<dbReference type="PROSITE" id="PS00107">
    <property type="entry name" value="PROTEIN_KINASE_ATP"/>
    <property type="match status" value="1"/>
</dbReference>
<evidence type="ECO:0000256" key="16">
    <source>
        <dbReference type="PROSITE-ProRule" id="PRU10141"/>
    </source>
</evidence>
<keyword evidence="11 18" id="KW-1133">Transmembrane helix</keyword>
<dbReference type="InterPro" id="IPR008271">
    <property type="entry name" value="Ser/Thr_kinase_AS"/>
</dbReference>
<proteinExistence type="predicted"/>
<dbReference type="InterPro" id="IPR011009">
    <property type="entry name" value="Kinase-like_dom_sf"/>
</dbReference>
<comment type="catalytic activity">
    <reaction evidence="15">
        <text>L-seryl-[protein] + ATP = O-phospho-L-seryl-[protein] + ADP + H(+)</text>
        <dbReference type="Rhea" id="RHEA:17989"/>
        <dbReference type="Rhea" id="RHEA-COMP:9863"/>
        <dbReference type="Rhea" id="RHEA-COMP:11604"/>
        <dbReference type="ChEBI" id="CHEBI:15378"/>
        <dbReference type="ChEBI" id="CHEBI:29999"/>
        <dbReference type="ChEBI" id="CHEBI:30616"/>
        <dbReference type="ChEBI" id="CHEBI:83421"/>
        <dbReference type="ChEBI" id="CHEBI:456216"/>
        <dbReference type="EC" id="2.7.11.1"/>
    </reaction>
</comment>
<sequence length="527" mass="57938">MGAIIGIAASAGLLLLVMILFCVCCCRKKKKKKNQMPYYASNGFNGKTILVNTKQSLTYLHIMIYCGKLLKFVYCHPRNKGKTKSFFFTLGASGQYQQQQQQYNNQSDHVMNVGNNNWMNSPPPPPPGTWQPTQPMPVSGGLNSSDMSSNYSGPHGPALPPPHPSVALGFNQSTFTYDELAAATQGFSQARLLGQGGFGYVHKGILPNGKEIAVKSLKAGSGQGEREFQAEVDIISRVHHRFLVSLVGYCIAGGQRMLVYEFLPNDTLEFHLHGKSGVILGWTTRLRIALGSAKGLAYLHEDCHPKIIHRDIKASNILLDESFEAKVADFGLAKLSQDNVTHVSTRIMGTFGYLAPEYASSGKLTDRSDVFSFGVMLLELITGRRPVDLTGEMEDSLVDWARPLCINAAQDGDYSELADPRLENEYEPNEMARMVACAAAAVRHSARRRPKMSQIVRALEGDASLDDLNEGGKPGQSSNLARGSSSDYESSTYSADMRKFRKTALDSQEYGASSEYGNTNEYEQRRN</sequence>
<evidence type="ECO:0000259" key="19">
    <source>
        <dbReference type="PROSITE" id="PS50011"/>
    </source>
</evidence>
<name>A0A8S9GME5_BRACR</name>
<evidence type="ECO:0000256" key="10">
    <source>
        <dbReference type="ARBA" id="ARBA00022840"/>
    </source>
</evidence>
<dbReference type="InterPro" id="IPR017441">
    <property type="entry name" value="Protein_kinase_ATP_BS"/>
</dbReference>
<feature type="compositionally biased region" description="Low complexity" evidence="17">
    <location>
        <begin position="484"/>
        <end position="494"/>
    </location>
</feature>
<dbReference type="InterPro" id="IPR000719">
    <property type="entry name" value="Prot_kinase_dom"/>
</dbReference>
<keyword evidence="13" id="KW-0325">Glycoprotein</keyword>
<dbReference type="FunFam" id="3.30.200.20:FF:000207">
    <property type="entry name" value="proline-rich receptor-like protein kinase PERK1"/>
    <property type="match status" value="1"/>
</dbReference>
<evidence type="ECO:0000256" key="12">
    <source>
        <dbReference type="ARBA" id="ARBA00023136"/>
    </source>
</evidence>
<keyword evidence="5" id="KW-0597">Phosphoprotein</keyword>
<dbReference type="PROSITE" id="PS00108">
    <property type="entry name" value="PROTEIN_KINASE_ST"/>
    <property type="match status" value="1"/>
</dbReference>
<dbReference type="GO" id="GO:0004674">
    <property type="term" value="F:protein serine/threonine kinase activity"/>
    <property type="evidence" value="ECO:0007669"/>
    <property type="project" value="UniProtKB-KW"/>
</dbReference>
<dbReference type="FunFam" id="1.10.510.10:FF:000239">
    <property type="entry name" value="Proline-rich receptor-like protein kinase PERK1"/>
    <property type="match status" value="1"/>
</dbReference>
<evidence type="ECO:0000256" key="17">
    <source>
        <dbReference type="SAM" id="MobiDB-lite"/>
    </source>
</evidence>
<feature type="compositionally biased region" description="Polar residues" evidence="17">
    <location>
        <begin position="141"/>
        <end position="151"/>
    </location>
</feature>
<protein>
    <recommendedName>
        <fullName evidence="2">non-specific serine/threonine protein kinase</fullName>
        <ecNumber evidence="2">2.7.11.1</ecNumber>
    </recommendedName>
</protein>
<dbReference type="SMART" id="SM00220">
    <property type="entry name" value="S_TKc"/>
    <property type="match status" value="1"/>
</dbReference>
<feature type="domain" description="Protein kinase" evidence="19">
    <location>
        <begin position="187"/>
        <end position="447"/>
    </location>
</feature>
<keyword evidence="3" id="KW-1003">Cell membrane</keyword>
<keyword evidence="10 16" id="KW-0067">ATP-binding</keyword>
<evidence type="ECO:0000256" key="13">
    <source>
        <dbReference type="ARBA" id="ARBA00023180"/>
    </source>
</evidence>
<dbReference type="Gene3D" id="1.10.510.10">
    <property type="entry name" value="Transferase(Phosphotransferase) domain 1"/>
    <property type="match status" value="1"/>
</dbReference>
<evidence type="ECO:0000256" key="1">
    <source>
        <dbReference type="ARBA" id="ARBA00004162"/>
    </source>
</evidence>
<dbReference type="GO" id="GO:0005524">
    <property type="term" value="F:ATP binding"/>
    <property type="evidence" value="ECO:0007669"/>
    <property type="project" value="UniProtKB-UniRule"/>
</dbReference>
<evidence type="ECO:0000256" key="11">
    <source>
        <dbReference type="ARBA" id="ARBA00022989"/>
    </source>
</evidence>
<dbReference type="Gene3D" id="3.30.200.20">
    <property type="entry name" value="Phosphorylase Kinase, domain 1"/>
    <property type="match status" value="1"/>
</dbReference>
<feature type="region of interest" description="Disordered" evidence="17">
    <location>
        <begin position="464"/>
        <end position="527"/>
    </location>
</feature>
<evidence type="ECO:0000256" key="4">
    <source>
        <dbReference type="ARBA" id="ARBA00022527"/>
    </source>
</evidence>
<dbReference type="EMBL" id="QGKY02001925">
    <property type="protein sequence ID" value="KAF2547561.1"/>
    <property type="molecule type" value="Genomic_DNA"/>
</dbReference>
<evidence type="ECO:0000256" key="15">
    <source>
        <dbReference type="ARBA" id="ARBA00048679"/>
    </source>
</evidence>
<keyword evidence="7 18" id="KW-0812">Transmembrane</keyword>
<dbReference type="Pfam" id="PF07714">
    <property type="entry name" value="PK_Tyr_Ser-Thr"/>
    <property type="match status" value="1"/>
</dbReference>
<evidence type="ECO:0000256" key="5">
    <source>
        <dbReference type="ARBA" id="ARBA00022553"/>
    </source>
</evidence>
<evidence type="ECO:0000256" key="8">
    <source>
        <dbReference type="ARBA" id="ARBA00022741"/>
    </source>
</evidence>